<dbReference type="SUPFAM" id="SSF47336">
    <property type="entry name" value="ACP-like"/>
    <property type="match status" value="1"/>
</dbReference>
<evidence type="ECO:0000259" key="5">
    <source>
        <dbReference type="PROSITE" id="PS52004"/>
    </source>
</evidence>
<keyword evidence="3" id="KW-0808">Transferase</keyword>
<dbReference type="PANTHER" id="PTHR43775">
    <property type="entry name" value="FATTY ACID SYNTHASE"/>
    <property type="match status" value="1"/>
</dbReference>
<dbReference type="VEuPathDB" id="ToxoDB:EPH_0011870"/>
<dbReference type="GO" id="GO:0006633">
    <property type="term" value="P:fatty acid biosynthetic process"/>
    <property type="evidence" value="ECO:0007669"/>
    <property type="project" value="InterPro"/>
</dbReference>
<dbReference type="InterPro" id="IPR006162">
    <property type="entry name" value="Ppantetheine_attach_site"/>
</dbReference>
<dbReference type="PROSITE" id="PS00606">
    <property type="entry name" value="KS3_1"/>
    <property type="match status" value="1"/>
</dbReference>
<dbReference type="OrthoDB" id="329835at2759"/>
<dbReference type="SUPFAM" id="SSF51735">
    <property type="entry name" value="NAD(P)-binding Rossmann-fold domains"/>
    <property type="match status" value="2"/>
</dbReference>
<dbReference type="InterPro" id="IPR016039">
    <property type="entry name" value="Thiolase-like"/>
</dbReference>
<dbReference type="Proteomes" id="UP000018201">
    <property type="component" value="Unassembled WGS sequence"/>
</dbReference>
<dbReference type="InterPro" id="IPR020841">
    <property type="entry name" value="PKS_Beta-ketoAc_synthase_dom"/>
</dbReference>
<evidence type="ECO:0000259" key="4">
    <source>
        <dbReference type="PROSITE" id="PS50075"/>
    </source>
</evidence>
<dbReference type="Gene3D" id="1.10.1200.10">
    <property type="entry name" value="ACP-like"/>
    <property type="match status" value="1"/>
</dbReference>
<proteinExistence type="predicted"/>
<evidence type="ECO:0000313" key="6">
    <source>
        <dbReference type="EMBL" id="CDI83470.1"/>
    </source>
</evidence>
<dbReference type="CDD" id="cd00833">
    <property type="entry name" value="PKS"/>
    <property type="match status" value="1"/>
</dbReference>
<dbReference type="InterPro" id="IPR013120">
    <property type="entry name" value="FAR_NAD-bd"/>
</dbReference>
<dbReference type="Pfam" id="PF00550">
    <property type="entry name" value="PP-binding"/>
    <property type="match status" value="1"/>
</dbReference>
<dbReference type="GO" id="GO:0004315">
    <property type="term" value="F:3-oxoacyl-[acyl-carrier-protein] synthase activity"/>
    <property type="evidence" value="ECO:0007669"/>
    <property type="project" value="InterPro"/>
</dbReference>
<dbReference type="GO" id="GO:0031177">
    <property type="term" value="F:phosphopantetheine binding"/>
    <property type="evidence" value="ECO:0007669"/>
    <property type="project" value="InterPro"/>
</dbReference>
<dbReference type="InterPro" id="IPR013968">
    <property type="entry name" value="PKS_KR"/>
</dbReference>
<dbReference type="InterPro" id="IPR014030">
    <property type="entry name" value="Ketoacyl_synth_N"/>
</dbReference>
<dbReference type="PANTHER" id="PTHR43775:SF37">
    <property type="entry name" value="SI:DKEY-61P9.11"/>
    <property type="match status" value="1"/>
</dbReference>
<feature type="domain" description="Carrier" evidence="4">
    <location>
        <begin position="553"/>
        <end position="630"/>
    </location>
</feature>
<dbReference type="GO" id="GO:0004312">
    <property type="term" value="F:fatty acid synthase activity"/>
    <property type="evidence" value="ECO:0007669"/>
    <property type="project" value="TreeGrafter"/>
</dbReference>
<dbReference type="SUPFAM" id="SSF53901">
    <property type="entry name" value="Thiolase-like"/>
    <property type="match status" value="1"/>
</dbReference>
<dbReference type="InterPro" id="IPR020806">
    <property type="entry name" value="PKS_PP-bd"/>
</dbReference>
<dbReference type="PROSITE" id="PS50075">
    <property type="entry name" value="CARRIER"/>
    <property type="match status" value="1"/>
</dbReference>
<accession>U6GTG2</accession>
<dbReference type="InterPro" id="IPR014031">
    <property type="entry name" value="Ketoacyl_synth_C"/>
</dbReference>
<dbReference type="InterPro" id="IPR009081">
    <property type="entry name" value="PP-bd_ACP"/>
</dbReference>
<organism evidence="6 7">
    <name type="scientific">Eimeria praecox</name>
    <dbReference type="NCBI Taxonomy" id="51316"/>
    <lineage>
        <taxon>Eukaryota</taxon>
        <taxon>Sar</taxon>
        <taxon>Alveolata</taxon>
        <taxon>Apicomplexa</taxon>
        <taxon>Conoidasida</taxon>
        <taxon>Coccidia</taxon>
        <taxon>Eucoccidiorida</taxon>
        <taxon>Eimeriorina</taxon>
        <taxon>Eimeriidae</taxon>
        <taxon>Eimeria</taxon>
    </lineage>
</organism>
<dbReference type="InterPro" id="IPR036291">
    <property type="entry name" value="NAD(P)-bd_dom_sf"/>
</dbReference>
<dbReference type="Gene3D" id="3.40.50.720">
    <property type="entry name" value="NAD(P)-binding Rossmann-like Domain"/>
    <property type="match status" value="2"/>
</dbReference>
<dbReference type="InterPro" id="IPR036736">
    <property type="entry name" value="ACP-like_sf"/>
</dbReference>
<dbReference type="Pfam" id="PF02801">
    <property type="entry name" value="Ketoacyl-synt_C"/>
    <property type="match status" value="1"/>
</dbReference>
<dbReference type="PROSITE" id="PS00012">
    <property type="entry name" value="PHOSPHOPANTETHEINE"/>
    <property type="match status" value="1"/>
</dbReference>
<evidence type="ECO:0000256" key="3">
    <source>
        <dbReference type="ARBA" id="ARBA00022679"/>
    </source>
</evidence>
<name>U6GTG2_9EIME</name>
<dbReference type="InterPro" id="IPR050091">
    <property type="entry name" value="PKS_NRPS_Biosynth_Enz"/>
</dbReference>
<feature type="domain" description="Ketosynthase family 3 (KS3)" evidence="5">
    <location>
        <begin position="654"/>
        <end position="1098"/>
    </location>
</feature>
<dbReference type="Pfam" id="PF08659">
    <property type="entry name" value="KR"/>
    <property type="match status" value="1"/>
</dbReference>
<dbReference type="EMBL" id="HG692611">
    <property type="protein sequence ID" value="CDI83470.1"/>
    <property type="molecule type" value="Genomic_DNA"/>
</dbReference>
<keyword evidence="2" id="KW-0597">Phosphoprotein</keyword>
<keyword evidence="7" id="KW-1185">Reference proteome</keyword>
<dbReference type="SMART" id="SM00822">
    <property type="entry name" value="PKS_KR"/>
    <property type="match status" value="1"/>
</dbReference>
<dbReference type="SMART" id="SM00823">
    <property type="entry name" value="PKS_PP"/>
    <property type="match status" value="1"/>
</dbReference>
<evidence type="ECO:0000313" key="7">
    <source>
        <dbReference type="Proteomes" id="UP000018201"/>
    </source>
</evidence>
<dbReference type="PROSITE" id="PS52004">
    <property type="entry name" value="KS3_2"/>
    <property type="match status" value="1"/>
</dbReference>
<dbReference type="SMART" id="SM00825">
    <property type="entry name" value="PKS_KS"/>
    <property type="match status" value="1"/>
</dbReference>
<evidence type="ECO:0000256" key="1">
    <source>
        <dbReference type="ARBA" id="ARBA00022450"/>
    </source>
</evidence>
<dbReference type="Gene3D" id="3.40.47.10">
    <property type="match status" value="1"/>
</dbReference>
<reference evidence="6" key="2">
    <citation type="submission" date="2013-10" db="EMBL/GenBank/DDBJ databases">
        <authorList>
            <person name="Aslett M."/>
        </authorList>
    </citation>
    <scope>NUCLEOTIDE SEQUENCE [LARGE SCALE GENOMIC DNA]</scope>
    <source>
        <strain evidence="6">Houghton</strain>
    </source>
</reference>
<evidence type="ECO:0000256" key="2">
    <source>
        <dbReference type="ARBA" id="ARBA00022553"/>
    </source>
</evidence>
<dbReference type="Pfam" id="PF07993">
    <property type="entry name" value="NAD_binding_4"/>
    <property type="match status" value="1"/>
</dbReference>
<gene>
    <name evidence="6" type="ORF">EPH_0011870</name>
</gene>
<sequence>MLFNAAALSCAFSCRRFPFPFESAQRQRRQATADLSEQVTPLIRGPLWKITWKEFTPPNALPKSASERAQNWLFCGVPKEHASAFCSLLKLSDLGDAGVVETGCIQSKTPLPRPPSGRVDSVIFVGGLWQSSSPTACLEELRNVLLAYSRSAQNDPGFSPPFYVVARCSNRAFGVPTHHPPTKHGADFDIRQAGLLGMCRTSRLEVQRICGRPFPLLYVNVEDDSLECLSKAWSWIDTQCALLKGKPSASVEEDIIITSNCHMAPRLEQCLTSQSRNRIAVKPNRSYIVTGGTGGLGLTVAEWLVKTGAGLVALLSRTGKPADGLLQTAAWKAVMEGLNNHRAAIMLCDVADAQRLKDTLSKIHRIIPIGGIFHCAGYEGKASLLDSSLRSIEGVYNPKAHGAWNLHLACQELDLEPNLDMFVLFSSISALPGNDALATYAAANAYLDSLAYWRRSQGLQAQSIQWGPWNDVGMVTRNEKLERVFKTRGIKPFLPEEGIHVMELALETEESCVCALNVNWKKYSQAFNQNIPRALAEIESEMQIPSKNTREDVPSKASIEAVVLEAAKSLVDKDGGIHPDTRLDELGLDSLGSVELRNLLQERLAMSLPASLLLEFATLGEVIEYIAEGLCGESALSINSGTAALRRHLSGESEGAFAVIGMGCRLPGKSNSPEEFWGMLLAGTDCVEDIPWQRFNIQPLFDPDPDENKCYVKEAALLDNAHLFDNEFFQMTEGQARNIDPQQRVLLEVAYETFVDAQYRREDVKGQDIGVFCTTYTNDYQLASLTKGENGILAIGEGVNGGVPRLGEASGYPEPGGMMCLIPNRISYSLGLIGPSIGVDTACASGLVALDTAIMKLRLSACSKAFVGAVSLILVPCFFLGGSKTRQFSKSGRCRTFDAAADGLVRGEGAAGVLLAPLAAARSESKFVHAIVRGTAISHYGQGARLTAPNTRALARVLTLALNDGGVDQSMVRCYEAHGTATVLGDIIEMNAVKHVFEKRPKESPLIVGTAHNNIGHLDSAAALVAFMKTVLSLKHRYVPPNIQFSKIHPDIDTFDMERIVYTREGQAICTVGDQTKIFGANLAYGLGGTVVAAITEEGDDPETAPQVTRHVWKHNSFPLDSQKFVFLLGAAALLAQDRKQTPRDDVAYLTGCICSSMLSRQNLETLSPCTPPHLVSEIFLTGATGLTGSRILLSLLEQKIACGRDGQNGFPRIYCLVQARDRMHAMYRIVDAIIGRGNQWKQRFFEQVVPVVGDLRAPRLGLSQTTFDALANKVEAVYHAGRVVDFAMPYEAMRKANVLSLLPLVELCTAGKAKHLHVLSDFAAHIQYFAAFAGDLNQPILEELSVPQPLMDRMENQMPASIMGYPWARWAVEEFWRRYWFSEDLDRNDAFPIATANVEACLPGALKLFPNPSEVWTRTLAYCLTNYHLVKDPFDTILPLKFLQRVGALLIATNAFNHLSTDTQNMLKLALRGETNKEIEQALEWQSEDFKTSPFFSFLPALQ</sequence>
<reference evidence="6" key="1">
    <citation type="submission" date="2013-10" db="EMBL/GenBank/DDBJ databases">
        <title>Genomic analysis of the causative agents of coccidiosis in chickens.</title>
        <authorList>
            <person name="Reid A.J."/>
            <person name="Blake D."/>
            <person name="Billington K."/>
            <person name="Browne H."/>
            <person name="Dunn M."/>
            <person name="Hung S."/>
            <person name="Kawahara F."/>
            <person name="Miranda-Saavedra D."/>
            <person name="Mourier T."/>
            <person name="Nagra H."/>
            <person name="Otto T.D."/>
            <person name="Rawlings N."/>
            <person name="Sanchez A."/>
            <person name="Sanders M."/>
            <person name="Subramaniam C."/>
            <person name="Tay Y."/>
            <person name="Dear P."/>
            <person name="Doerig C."/>
            <person name="Gruber A."/>
            <person name="Parkinson J."/>
            <person name="Shirley M."/>
            <person name="Wan K.L."/>
            <person name="Berriman M."/>
            <person name="Tomley F."/>
            <person name="Pain A."/>
        </authorList>
    </citation>
    <scope>NUCLEOTIDE SEQUENCE [LARGE SCALE GENOMIC DNA]</scope>
    <source>
        <strain evidence="6">Houghton</strain>
    </source>
</reference>
<protein>
    <submittedName>
        <fullName evidence="6">Uncharacterized protein</fullName>
    </submittedName>
</protein>
<dbReference type="InterPro" id="IPR018201">
    <property type="entry name" value="Ketoacyl_synth_AS"/>
</dbReference>
<dbReference type="Pfam" id="PF00109">
    <property type="entry name" value="ketoacyl-synt"/>
    <property type="match status" value="1"/>
</dbReference>
<keyword evidence="1" id="KW-0596">Phosphopantetheine</keyword>
<dbReference type="InterPro" id="IPR057326">
    <property type="entry name" value="KR_dom"/>
</dbReference>